<feature type="region of interest" description="Disordered" evidence="1">
    <location>
        <begin position="80"/>
        <end position="105"/>
    </location>
</feature>
<sequence length="105" mass="12651">MKNIRNRGLIRAKVSTMPRNKSDASSQLELYKMVTEKQRIQRELYGIKERMFVLQQRLDVLNHQIEETEKTIHRLRQPHSTTVQNISQKKETSEPHNYHTFEIEY</sequence>
<reference evidence="3" key="1">
    <citation type="submission" date="2019-02" db="EMBL/GenBank/DDBJ databases">
        <title>Draft genome sequence of Sphaerospermopsis reniformis NIES-1949.</title>
        <authorList>
            <person name="Yamaguchi H."/>
            <person name="Suzuki S."/>
            <person name="Kawachi M."/>
        </authorList>
    </citation>
    <scope>NUCLEOTIDE SEQUENCE [LARGE SCALE GENOMIC DNA]</scope>
    <source>
        <strain evidence="3">NIES-1949</strain>
    </source>
</reference>
<evidence type="ECO:0008006" key="4">
    <source>
        <dbReference type="Google" id="ProtNLM"/>
    </source>
</evidence>
<accession>A0A480A1Q0</accession>
<feature type="compositionally biased region" description="Basic and acidic residues" evidence="1">
    <location>
        <begin position="88"/>
        <end position="105"/>
    </location>
</feature>
<dbReference type="AlphaFoldDB" id="A0A480A1Q0"/>
<organism evidence="2 3">
    <name type="scientific">Sphaerospermopsis reniformis</name>
    <dbReference type="NCBI Taxonomy" id="531300"/>
    <lineage>
        <taxon>Bacteria</taxon>
        <taxon>Bacillati</taxon>
        <taxon>Cyanobacteriota</taxon>
        <taxon>Cyanophyceae</taxon>
        <taxon>Nostocales</taxon>
        <taxon>Aphanizomenonaceae</taxon>
        <taxon>Sphaerospermopsis</taxon>
    </lineage>
</organism>
<dbReference type="EMBL" id="BJCE01000175">
    <property type="protein sequence ID" value="GCL38789.1"/>
    <property type="molecule type" value="Genomic_DNA"/>
</dbReference>
<name>A0A480A1Q0_9CYAN</name>
<comment type="caution">
    <text evidence="2">The sequence shown here is derived from an EMBL/GenBank/DDBJ whole genome shotgun (WGS) entry which is preliminary data.</text>
</comment>
<evidence type="ECO:0000313" key="3">
    <source>
        <dbReference type="Proteomes" id="UP000300142"/>
    </source>
</evidence>
<evidence type="ECO:0000256" key="1">
    <source>
        <dbReference type="SAM" id="MobiDB-lite"/>
    </source>
</evidence>
<gene>
    <name evidence="2" type="ORF">SR1949_39080</name>
</gene>
<proteinExistence type="predicted"/>
<dbReference type="Proteomes" id="UP000300142">
    <property type="component" value="Unassembled WGS sequence"/>
</dbReference>
<protein>
    <recommendedName>
        <fullName evidence="4">Gas vesicle protein GvpV</fullName>
    </recommendedName>
</protein>
<keyword evidence="3" id="KW-1185">Reference proteome</keyword>
<evidence type="ECO:0000313" key="2">
    <source>
        <dbReference type="EMBL" id="GCL38789.1"/>
    </source>
</evidence>
<dbReference type="RefSeq" id="WP_137668580.1">
    <property type="nucleotide sequence ID" value="NZ_BJCE01000175.1"/>
</dbReference>